<comment type="pathway">
    <text evidence="1 5">Purine metabolism; purine nucleoside salvage.</text>
</comment>
<dbReference type="UniPathway" id="UPA00606"/>
<evidence type="ECO:0000313" key="7">
    <source>
        <dbReference type="EMBL" id="TBH79904.1"/>
    </source>
</evidence>
<gene>
    <name evidence="7" type="ORF">EB812_06350</name>
</gene>
<keyword evidence="8" id="KW-1185">Reference proteome</keyword>
<protein>
    <recommendedName>
        <fullName evidence="5">Purine nucleoside phosphorylase</fullName>
        <ecNumber evidence="5">2.4.2.1</ecNumber>
    </recommendedName>
    <alternativeName>
        <fullName evidence="5">Inosine-guanosine phosphorylase</fullName>
    </alternativeName>
</protein>
<dbReference type="InterPro" id="IPR035994">
    <property type="entry name" value="Nucleoside_phosphorylase_sf"/>
</dbReference>
<dbReference type="NCBIfam" id="TIGR01697">
    <property type="entry name" value="PNPH-PUNA-XAPA"/>
    <property type="match status" value="1"/>
</dbReference>
<evidence type="ECO:0000256" key="4">
    <source>
        <dbReference type="ARBA" id="ARBA00022679"/>
    </source>
</evidence>
<dbReference type="GO" id="GO:0009116">
    <property type="term" value="P:nucleoside metabolic process"/>
    <property type="evidence" value="ECO:0007669"/>
    <property type="project" value="InterPro"/>
</dbReference>
<evidence type="ECO:0000256" key="5">
    <source>
        <dbReference type="PIRNR" id="PIRNR000477"/>
    </source>
</evidence>
<evidence type="ECO:0000256" key="2">
    <source>
        <dbReference type="ARBA" id="ARBA00006751"/>
    </source>
</evidence>
<accession>A0A6H3FC01</accession>
<evidence type="ECO:0000256" key="1">
    <source>
        <dbReference type="ARBA" id="ARBA00005058"/>
    </source>
</evidence>
<dbReference type="Proteomes" id="UP000292919">
    <property type="component" value="Unassembled WGS sequence"/>
</dbReference>
<comment type="function">
    <text evidence="5">The purine nucleoside phosphorylases catalyze the phosphorolytic breakdown of the N-glycosidic bond in the beta-(deoxy)ribonucleoside molecules, with the formation of the corresponding free purine bases and pentose-1-phosphate.</text>
</comment>
<evidence type="ECO:0000256" key="3">
    <source>
        <dbReference type="ARBA" id="ARBA00022676"/>
    </source>
</evidence>
<dbReference type="PIRSF" id="PIRSF000477">
    <property type="entry name" value="PurNPase"/>
    <property type="match status" value="1"/>
</dbReference>
<name>A0A6H3FC01_9BACT</name>
<feature type="domain" description="Nucleoside phosphorylase" evidence="6">
    <location>
        <begin position="35"/>
        <end position="288"/>
    </location>
</feature>
<sequence length="292" mass="31047">MQNPQEVQSVAAELARRMAAGRRSLATTSAKETPVGVILGTGLSGLAEKMNDPIAVPYAELPGFPASSVASHAGAFVCGRFPARCGEDDGQGRTALIQQGRCHLYEGRNPAEVCMGVRVMAAMGVRTLIVTNAAGALNPNFDVGSIMCMSDMINHTGATPLAGPNCADWGPRFPDMSEPFDPDLRALALETACKMGLRLERGVYIGVHGPEMETPAETRLYRQWGADAVGMSTVLEVIAARHLGMRVLGLSCLTNKNRPDCMTPTPLEEVIAVAQTTGKQLGRLIRALMTKL</sequence>
<dbReference type="EC" id="2.4.2.1" evidence="5"/>
<keyword evidence="4 5" id="KW-0808">Transferase</keyword>
<reference evidence="7 8" key="1">
    <citation type="submission" date="2018-12" db="EMBL/GenBank/DDBJ databases">
        <title>First genome draft of Desulfovibrio legallis sp. nov.</title>
        <authorList>
            <person name="Ben Dhia O."/>
            <person name="Najjari A."/>
            <person name="Ferjani R."/>
            <person name="Fhoula I."/>
            <person name="Fardeau M.-L."/>
            <person name="Boudabbous A."/>
            <person name="Ouzari H.I."/>
        </authorList>
    </citation>
    <scope>NUCLEOTIDE SEQUENCE [LARGE SCALE GENOMIC DNA]</scope>
    <source>
        <strain evidence="7 8">H1T</strain>
    </source>
</reference>
<dbReference type="GO" id="GO:0005737">
    <property type="term" value="C:cytoplasm"/>
    <property type="evidence" value="ECO:0007669"/>
    <property type="project" value="TreeGrafter"/>
</dbReference>
<dbReference type="CDD" id="cd09009">
    <property type="entry name" value="PNP-EcPNPII_like"/>
    <property type="match status" value="1"/>
</dbReference>
<dbReference type="SUPFAM" id="SSF53167">
    <property type="entry name" value="Purine and uridine phosphorylases"/>
    <property type="match status" value="1"/>
</dbReference>
<dbReference type="PANTHER" id="PTHR11904:SF9">
    <property type="entry name" value="PURINE NUCLEOSIDE PHOSPHORYLASE-RELATED"/>
    <property type="match status" value="1"/>
</dbReference>
<dbReference type="GO" id="GO:0004731">
    <property type="term" value="F:purine-nucleoside phosphorylase activity"/>
    <property type="evidence" value="ECO:0007669"/>
    <property type="project" value="UniProtKB-EC"/>
</dbReference>
<dbReference type="NCBIfam" id="NF006054">
    <property type="entry name" value="PRK08202.1"/>
    <property type="match status" value="1"/>
</dbReference>
<keyword evidence="3 5" id="KW-0328">Glycosyltransferase</keyword>
<organism evidence="7 8">
    <name type="scientific">Desulfovibrio legallii</name>
    <dbReference type="NCBI Taxonomy" id="571438"/>
    <lineage>
        <taxon>Bacteria</taxon>
        <taxon>Pseudomonadati</taxon>
        <taxon>Thermodesulfobacteriota</taxon>
        <taxon>Desulfovibrionia</taxon>
        <taxon>Desulfovibrionales</taxon>
        <taxon>Desulfovibrionaceae</taxon>
        <taxon>Desulfovibrio</taxon>
    </lineage>
</organism>
<dbReference type="AlphaFoldDB" id="A0A6H3FC01"/>
<comment type="similarity">
    <text evidence="2 5">Belongs to the PNP/MTAP phosphorylase family.</text>
</comment>
<dbReference type="InterPro" id="IPR011268">
    <property type="entry name" value="Purine_phosphorylase"/>
</dbReference>
<dbReference type="InterPro" id="IPR000845">
    <property type="entry name" value="Nucleoside_phosphorylase_d"/>
</dbReference>
<dbReference type="PANTHER" id="PTHR11904">
    <property type="entry name" value="METHYLTHIOADENOSINE/PURINE NUCLEOSIDE PHOSPHORYLASE"/>
    <property type="match status" value="1"/>
</dbReference>
<proteinExistence type="inferred from homology"/>
<dbReference type="RefSeq" id="WP_118229146.1">
    <property type="nucleotide sequence ID" value="NZ_DBFBQU010000279.1"/>
</dbReference>
<evidence type="ECO:0000313" key="8">
    <source>
        <dbReference type="Proteomes" id="UP000292919"/>
    </source>
</evidence>
<dbReference type="EMBL" id="SIXC01000006">
    <property type="protein sequence ID" value="TBH79904.1"/>
    <property type="molecule type" value="Genomic_DNA"/>
</dbReference>
<dbReference type="Gene3D" id="3.40.50.1580">
    <property type="entry name" value="Nucleoside phosphorylase domain"/>
    <property type="match status" value="1"/>
</dbReference>
<comment type="caution">
    <text evidence="7">The sequence shown here is derived from an EMBL/GenBank/DDBJ whole genome shotgun (WGS) entry which is preliminary data.</text>
</comment>
<dbReference type="Pfam" id="PF01048">
    <property type="entry name" value="PNP_UDP_1"/>
    <property type="match status" value="1"/>
</dbReference>
<evidence type="ECO:0000259" key="6">
    <source>
        <dbReference type="Pfam" id="PF01048"/>
    </source>
</evidence>